<dbReference type="Gramene" id="KJB21790">
    <property type="protein sequence ID" value="KJB21790"/>
    <property type="gene ID" value="B456_004G013800"/>
</dbReference>
<dbReference type="AlphaFoldDB" id="A0A0D2RRM7"/>
<evidence type="ECO:0000313" key="2">
    <source>
        <dbReference type="EMBL" id="KJB21790.1"/>
    </source>
</evidence>
<accession>A0A0D2RRM7</accession>
<dbReference type="Gene3D" id="3.30.70.100">
    <property type="match status" value="1"/>
</dbReference>
<dbReference type="PANTHER" id="PTHR46371">
    <property type="entry name" value="OS04G0464100 PROTEIN"/>
    <property type="match status" value="1"/>
</dbReference>
<dbReference type="Proteomes" id="UP000032304">
    <property type="component" value="Chromosome 4"/>
</dbReference>
<dbReference type="eggNOG" id="ENOG502S8KS">
    <property type="taxonomic scope" value="Eukaryota"/>
</dbReference>
<gene>
    <name evidence="2" type="ORF">B456_004G013800</name>
</gene>
<dbReference type="OrthoDB" id="692882at2759"/>
<dbReference type="InterPro" id="IPR044296">
    <property type="entry name" value="HIPP46"/>
</dbReference>
<protein>
    <recommendedName>
        <fullName evidence="4">HMA domain-containing protein</fullName>
    </recommendedName>
</protein>
<keyword evidence="1" id="KW-0472">Membrane</keyword>
<feature type="transmembrane region" description="Helical" evidence="1">
    <location>
        <begin position="12"/>
        <end position="37"/>
    </location>
</feature>
<keyword evidence="1" id="KW-1133">Transmembrane helix</keyword>
<reference evidence="2 3" key="1">
    <citation type="journal article" date="2012" name="Nature">
        <title>Repeated polyploidization of Gossypium genomes and the evolution of spinnable cotton fibres.</title>
        <authorList>
            <person name="Paterson A.H."/>
            <person name="Wendel J.F."/>
            <person name="Gundlach H."/>
            <person name="Guo H."/>
            <person name="Jenkins J."/>
            <person name="Jin D."/>
            <person name="Llewellyn D."/>
            <person name="Showmaker K.C."/>
            <person name="Shu S."/>
            <person name="Udall J."/>
            <person name="Yoo M.J."/>
            <person name="Byers R."/>
            <person name="Chen W."/>
            <person name="Doron-Faigenboim A."/>
            <person name="Duke M.V."/>
            <person name="Gong L."/>
            <person name="Grimwood J."/>
            <person name="Grover C."/>
            <person name="Grupp K."/>
            <person name="Hu G."/>
            <person name="Lee T.H."/>
            <person name="Li J."/>
            <person name="Lin L."/>
            <person name="Liu T."/>
            <person name="Marler B.S."/>
            <person name="Page J.T."/>
            <person name="Roberts A.W."/>
            <person name="Romanel E."/>
            <person name="Sanders W.S."/>
            <person name="Szadkowski E."/>
            <person name="Tan X."/>
            <person name="Tang H."/>
            <person name="Xu C."/>
            <person name="Wang J."/>
            <person name="Wang Z."/>
            <person name="Zhang D."/>
            <person name="Zhang L."/>
            <person name="Ashrafi H."/>
            <person name="Bedon F."/>
            <person name="Bowers J.E."/>
            <person name="Brubaker C.L."/>
            <person name="Chee P.W."/>
            <person name="Das S."/>
            <person name="Gingle A.R."/>
            <person name="Haigler C.H."/>
            <person name="Harker D."/>
            <person name="Hoffmann L.V."/>
            <person name="Hovav R."/>
            <person name="Jones D.C."/>
            <person name="Lemke C."/>
            <person name="Mansoor S."/>
            <person name="ur Rahman M."/>
            <person name="Rainville L.N."/>
            <person name="Rambani A."/>
            <person name="Reddy U.K."/>
            <person name="Rong J.K."/>
            <person name="Saranga Y."/>
            <person name="Scheffler B.E."/>
            <person name="Scheffler J.A."/>
            <person name="Stelly D.M."/>
            <person name="Triplett B.A."/>
            <person name="Van Deynze A."/>
            <person name="Vaslin M.F."/>
            <person name="Waghmare V.N."/>
            <person name="Walford S.A."/>
            <person name="Wright R.J."/>
            <person name="Zaki E.A."/>
            <person name="Zhang T."/>
            <person name="Dennis E.S."/>
            <person name="Mayer K.F."/>
            <person name="Peterson D.G."/>
            <person name="Rokhsar D.S."/>
            <person name="Wang X."/>
            <person name="Schmutz J."/>
        </authorList>
    </citation>
    <scope>NUCLEOTIDE SEQUENCE [LARGE SCALE GENOMIC DNA]</scope>
</reference>
<evidence type="ECO:0008006" key="4">
    <source>
        <dbReference type="Google" id="ProtNLM"/>
    </source>
</evidence>
<evidence type="ECO:0000313" key="3">
    <source>
        <dbReference type="Proteomes" id="UP000032304"/>
    </source>
</evidence>
<dbReference type="KEGG" id="gra:105790063"/>
<dbReference type="EMBL" id="CM001743">
    <property type="protein sequence ID" value="KJB21790.1"/>
    <property type="molecule type" value="Genomic_DNA"/>
</dbReference>
<evidence type="ECO:0000256" key="1">
    <source>
        <dbReference type="SAM" id="Phobius"/>
    </source>
</evidence>
<proteinExistence type="predicted"/>
<keyword evidence="1" id="KW-0812">Transmembrane</keyword>
<organism evidence="2 3">
    <name type="scientific">Gossypium raimondii</name>
    <name type="common">Peruvian cotton</name>
    <name type="synonym">Gossypium klotzschianum subsp. raimondii</name>
    <dbReference type="NCBI Taxonomy" id="29730"/>
    <lineage>
        <taxon>Eukaryota</taxon>
        <taxon>Viridiplantae</taxon>
        <taxon>Streptophyta</taxon>
        <taxon>Embryophyta</taxon>
        <taxon>Tracheophyta</taxon>
        <taxon>Spermatophyta</taxon>
        <taxon>Magnoliopsida</taxon>
        <taxon>eudicotyledons</taxon>
        <taxon>Gunneridae</taxon>
        <taxon>Pentapetalae</taxon>
        <taxon>rosids</taxon>
        <taxon>malvids</taxon>
        <taxon>Malvales</taxon>
        <taxon>Malvaceae</taxon>
        <taxon>Malvoideae</taxon>
        <taxon>Gossypium</taxon>
    </lineage>
</organism>
<name>A0A0D2RRM7_GOSRA</name>
<keyword evidence="3" id="KW-1185">Reference proteome</keyword>
<dbReference type="STRING" id="29730.A0A0D2RRM7"/>
<sequence length="124" mass="14076">MHTYIHTYIHMYHYINGILASSIIFIPHFIIFILYILSLGVSRRKKKSNMKQKVVLKVAMKCQKCRTRSLEVAAEQQGVSFVGLEGNEKEKVVVIGDGIDVVKLTTILRKKVGTTEIISLAEQK</sequence>